<protein>
    <submittedName>
        <fullName evidence="3">Thioredoxin domain-containing protein 11</fullName>
    </submittedName>
</protein>
<gene>
    <name evidence="3" type="primary">TXNDC11_1</name>
    <name evidence="3" type="ORF">OS493_020896</name>
</gene>
<dbReference type="PROSITE" id="PS00194">
    <property type="entry name" value="THIOREDOXIN_1"/>
    <property type="match status" value="1"/>
</dbReference>
<name>A0A9W9YES3_9CNID</name>
<dbReference type="PANTHER" id="PTHR46497">
    <property type="entry name" value="THIOREDOXIN DOMAIN-CONTAINING PROTEIN 11"/>
    <property type="match status" value="1"/>
</dbReference>
<dbReference type="SUPFAM" id="SSF52833">
    <property type="entry name" value="Thioredoxin-like"/>
    <property type="match status" value="1"/>
</dbReference>
<dbReference type="InterPro" id="IPR013766">
    <property type="entry name" value="Thioredoxin_domain"/>
</dbReference>
<feature type="domain" description="Thioredoxin" evidence="2">
    <location>
        <begin position="3"/>
        <end position="179"/>
    </location>
</feature>
<keyword evidence="1" id="KW-0175">Coiled coil</keyword>
<dbReference type="CDD" id="cd02995">
    <property type="entry name" value="PDI_a_PDI_a'_C"/>
    <property type="match status" value="1"/>
</dbReference>
<evidence type="ECO:0000313" key="3">
    <source>
        <dbReference type="EMBL" id="KAJ7331192.1"/>
    </source>
</evidence>
<reference evidence="3" key="1">
    <citation type="submission" date="2023-01" db="EMBL/GenBank/DDBJ databases">
        <title>Genome assembly of the deep-sea coral Lophelia pertusa.</title>
        <authorList>
            <person name="Herrera S."/>
            <person name="Cordes E."/>
        </authorList>
    </citation>
    <scope>NUCLEOTIDE SEQUENCE</scope>
    <source>
        <strain evidence="3">USNM1676648</strain>
        <tissue evidence="3">Polyp</tissue>
    </source>
</reference>
<evidence type="ECO:0000256" key="1">
    <source>
        <dbReference type="SAM" id="Coils"/>
    </source>
</evidence>
<dbReference type="OrthoDB" id="1910803at2759"/>
<keyword evidence="4" id="KW-1185">Reference proteome</keyword>
<feature type="coiled-coil region" evidence="1">
    <location>
        <begin position="209"/>
        <end position="240"/>
    </location>
</feature>
<proteinExistence type="predicted"/>
<dbReference type="PANTHER" id="PTHR46497:SF1">
    <property type="entry name" value="THIOREDOXIN DOMAIN-CONTAINING PROTEIN 11"/>
    <property type="match status" value="1"/>
</dbReference>
<dbReference type="Gene3D" id="3.40.30.10">
    <property type="entry name" value="Glutaredoxin"/>
    <property type="match status" value="1"/>
</dbReference>
<accession>A0A9W9YES3</accession>
<feature type="coiled-coil region" evidence="1">
    <location>
        <begin position="276"/>
        <end position="310"/>
    </location>
</feature>
<evidence type="ECO:0000259" key="2">
    <source>
        <dbReference type="PROSITE" id="PS51352"/>
    </source>
</evidence>
<dbReference type="Proteomes" id="UP001163046">
    <property type="component" value="Unassembled WGS sequence"/>
</dbReference>
<organism evidence="3 4">
    <name type="scientific">Desmophyllum pertusum</name>
    <dbReference type="NCBI Taxonomy" id="174260"/>
    <lineage>
        <taxon>Eukaryota</taxon>
        <taxon>Metazoa</taxon>
        <taxon>Cnidaria</taxon>
        <taxon>Anthozoa</taxon>
        <taxon>Hexacorallia</taxon>
        <taxon>Scleractinia</taxon>
        <taxon>Caryophylliina</taxon>
        <taxon>Caryophylliidae</taxon>
        <taxon>Desmophyllum</taxon>
    </lineage>
</organism>
<dbReference type="InterPro" id="IPR036249">
    <property type="entry name" value="Thioredoxin-like_sf"/>
</dbReference>
<dbReference type="InterPro" id="IPR017937">
    <property type="entry name" value="Thioredoxin_CS"/>
</dbReference>
<dbReference type="Pfam" id="PF00085">
    <property type="entry name" value="Thioredoxin"/>
    <property type="match status" value="1"/>
</dbReference>
<feature type="coiled-coil region" evidence="1">
    <location>
        <begin position="150"/>
        <end position="184"/>
    </location>
</feature>
<evidence type="ECO:0000313" key="4">
    <source>
        <dbReference type="Proteomes" id="UP001163046"/>
    </source>
</evidence>
<dbReference type="InterPro" id="IPR052792">
    <property type="entry name" value="Thioredoxin_dom-contain_11"/>
</dbReference>
<sequence length="329" mass="38190">MAYMAGNLARRFRSGRARSRKCPPSQTCVIEVVTSNFHEMVLDETKDVLLLYYTPWCGYCQALGPVLLTVARFFQNMSDVTIARINADENDLPWELYVTQYPSFLFFPAYRKDFSIRFPDSLARTAANIIGFMFEHGLKARKVVEDFCLSETVRNQMNELETSLRQVEEEKRLIEVKLREALRAKELWNHRRAVAFKSLKQTQDDLTKERELRVASEHLNKNLERQRQEVEEKVLKLVAGSKKVLIDLGAAEAKLNEKEKQLTRLSFASRRIVAENEELFEKLKKKETALQGEKKAVLELQKSLTALRRRTTQLEISNNILRTKLKNSS</sequence>
<dbReference type="PROSITE" id="PS51352">
    <property type="entry name" value="THIOREDOXIN_2"/>
    <property type="match status" value="1"/>
</dbReference>
<dbReference type="AlphaFoldDB" id="A0A9W9YES3"/>
<dbReference type="EMBL" id="MU827790">
    <property type="protein sequence ID" value="KAJ7331192.1"/>
    <property type="molecule type" value="Genomic_DNA"/>
</dbReference>
<comment type="caution">
    <text evidence="3">The sequence shown here is derived from an EMBL/GenBank/DDBJ whole genome shotgun (WGS) entry which is preliminary data.</text>
</comment>